<dbReference type="Pfam" id="PF13649">
    <property type="entry name" value="Methyltransf_25"/>
    <property type="match status" value="1"/>
</dbReference>
<name>A0A2U2DH63_9HYPH</name>
<dbReference type="CDD" id="cd02440">
    <property type="entry name" value="AdoMet_MTases"/>
    <property type="match status" value="1"/>
</dbReference>
<dbReference type="GO" id="GO:0032259">
    <property type="term" value="P:methylation"/>
    <property type="evidence" value="ECO:0007669"/>
    <property type="project" value="UniProtKB-KW"/>
</dbReference>
<reference evidence="4 5" key="1">
    <citation type="submission" date="2018-05" db="EMBL/GenBank/DDBJ databases">
        <title>The draft genome of strain NS-104.</title>
        <authorList>
            <person name="Hang P."/>
            <person name="Jiang J."/>
        </authorList>
    </citation>
    <scope>NUCLEOTIDE SEQUENCE [LARGE SCALE GENOMIC DNA]</scope>
    <source>
        <strain evidence="4 5">NS-104</strain>
    </source>
</reference>
<evidence type="ECO:0000259" key="3">
    <source>
        <dbReference type="Pfam" id="PF13649"/>
    </source>
</evidence>
<dbReference type="SUPFAM" id="SSF53335">
    <property type="entry name" value="S-adenosyl-L-methionine-dependent methyltransferases"/>
    <property type="match status" value="1"/>
</dbReference>
<evidence type="ECO:0000313" key="5">
    <source>
        <dbReference type="Proteomes" id="UP000245252"/>
    </source>
</evidence>
<dbReference type="OrthoDB" id="9811589at2"/>
<dbReference type="Proteomes" id="UP000245252">
    <property type="component" value="Unassembled WGS sequence"/>
</dbReference>
<dbReference type="AlphaFoldDB" id="A0A2U2DH63"/>
<dbReference type="PANTHER" id="PTHR43861:SF1">
    <property type="entry name" value="TRANS-ACONITATE 2-METHYLTRANSFERASE"/>
    <property type="match status" value="1"/>
</dbReference>
<dbReference type="Gene3D" id="3.40.50.150">
    <property type="entry name" value="Vaccinia Virus protein VP39"/>
    <property type="match status" value="1"/>
</dbReference>
<dbReference type="GO" id="GO:0008168">
    <property type="term" value="F:methyltransferase activity"/>
    <property type="evidence" value="ECO:0007669"/>
    <property type="project" value="UniProtKB-KW"/>
</dbReference>
<dbReference type="EMBL" id="QFBC01000022">
    <property type="protein sequence ID" value="PWE52665.1"/>
    <property type="molecule type" value="Genomic_DNA"/>
</dbReference>
<organism evidence="4 5">
    <name type="scientific">Metarhizobium album</name>
    <dbReference type="NCBI Taxonomy" id="2182425"/>
    <lineage>
        <taxon>Bacteria</taxon>
        <taxon>Pseudomonadati</taxon>
        <taxon>Pseudomonadota</taxon>
        <taxon>Alphaproteobacteria</taxon>
        <taxon>Hyphomicrobiales</taxon>
        <taxon>Rhizobiaceae</taxon>
        <taxon>Metarhizobium</taxon>
    </lineage>
</organism>
<feature type="domain" description="Methyltransferase" evidence="3">
    <location>
        <begin position="39"/>
        <end position="132"/>
    </location>
</feature>
<gene>
    <name evidence="4" type="ORF">DEM27_30050</name>
</gene>
<accession>A0A2U2DH63</accession>
<comment type="caution">
    <text evidence="4">The sequence shown here is derived from an EMBL/GenBank/DDBJ whole genome shotgun (WGS) entry which is preliminary data.</text>
</comment>
<keyword evidence="1 4" id="KW-0489">Methyltransferase</keyword>
<evidence type="ECO:0000313" key="4">
    <source>
        <dbReference type="EMBL" id="PWE52665.1"/>
    </source>
</evidence>
<keyword evidence="2 4" id="KW-0808">Transferase</keyword>
<keyword evidence="5" id="KW-1185">Reference proteome</keyword>
<sequence>MRDDRLYNDADLAQFYDLDNDWSDDLSFCRQLAQGCGSVLDLGCGTGRFAADIAVTVERVVGADPARPMLDIARNRPGGERVQWVEADAKTMRLGAVFDLVVLTGHVFQVFLTRADRLAVLKTIAAHLAPEGRFVFDSRNPALTEWREWTPALSQREIDHPRLGTVASWNDVRCDERSGIVTYETFYRTADGHTFQAASDLAFASRAEIAELAEEAGLVVERWLGDWHGAPCDEGLSEIIPVGRLG</sequence>
<evidence type="ECO:0000256" key="2">
    <source>
        <dbReference type="ARBA" id="ARBA00022679"/>
    </source>
</evidence>
<proteinExistence type="predicted"/>
<dbReference type="InterPro" id="IPR029063">
    <property type="entry name" value="SAM-dependent_MTases_sf"/>
</dbReference>
<dbReference type="Gene3D" id="2.20.130.10">
    <property type="entry name" value="CAC2371-like domains"/>
    <property type="match status" value="1"/>
</dbReference>
<protein>
    <submittedName>
        <fullName evidence="4">SAM-dependent methyltransferase</fullName>
    </submittedName>
</protein>
<dbReference type="PANTHER" id="PTHR43861">
    <property type="entry name" value="TRANS-ACONITATE 2-METHYLTRANSFERASE-RELATED"/>
    <property type="match status" value="1"/>
</dbReference>
<dbReference type="InterPro" id="IPR041698">
    <property type="entry name" value="Methyltransf_25"/>
</dbReference>
<evidence type="ECO:0000256" key="1">
    <source>
        <dbReference type="ARBA" id="ARBA00022603"/>
    </source>
</evidence>
<dbReference type="RefSeq" id="WP_109461936.1">
    <property type="nucleotide sequence ID" value="NZ_QFBC01000022.1"/>
</dbReference>